<keyword evidence="3" id="KW-1185">Reference proteome</keyword>
<dbReference type="CDD" id="cd04301">
    <property type="entry name" value="NAT_SF"/>
    <property type="match status" value="1"/>
</dbReference>
<proteinExistence type="predicted"/>
<accession>A0A6I6F0Q7</accession>
<sequence length="151" mass="17640">MNWYVKTFNELTVSELYSILKERVGVFVVEQTCPYPECDGKDNKCFHLFAEENNEVIAYLRILPPGVSYDEAALGRVLVKEGYRRKGLAIEMINRAIKFIEEEMKLKKIKISAQQYLIDFYESFGFKVFSEGYLEDGIPHIDMIYEKQARS</sequence>
<feature type="domain" description="N-acetyltransferase" evidence="1">
    <location>
        <begin position="6"/>
        <end position="148"/>
    </location>
</feature>
<reference evidence="2 3" key="1">
    <citation type="submission" date="2019-12" db="EMBL/GenBank/DDBJ databases">
        <title>Genome sequenceing of Clostridium bovifaecis.</title>
        <authorList>
            <person name="Yao Y."/>
        </authorList>
    </citation>
    <scope>NUCLEOTIDE SEQUENCE [LARGE SCALE GENOMIC DNA]</scope>
    <source>
        <strain evidence="2 3">BXX</strain>
    </source>
</reference>
<dbReference type="AlphaFoldDB" id="A0A6I6F0Q7"/>
<evidence type="ECO:0000313" key="2">
    <source>
        <dbReference type="EMBL" id="QGU94854.1"/>
    </source>
</evidence>
<dbReference type="SUPFAM" id="SSF55729">
    <property type="entry name" value="Acyl-CoA N-acyltransferases (Nat)"/>
    <property type="match status" value="1"/>
</dbReference>
<name>A0A6I6F0Q7_9CLOT</name>
<dbReference type="InterPro" id="IPR000182">
    <property type="entry name" value="GNAT_dom"/>
</dbReference>
<dbReference type="PROSITE" id="PS51186">
    <property type="entry name" value="GNAT"/>
    <property type="match status" value="1"/>
</dbReference>
<dbReference type="Proteomes" id="UP000422764">
    <property type="component" value="Chromosome"/>
</dbReference>
<keyword evidence="2" id="KW-0808">Transferase</keyword>
<evidence type="ECO:0000313" key="3">
    <source>
        <dbReference type="Proteomes" id="UP000422764"/>
    </source>
</evidence>
<dbReference type="Pfam" id="PF13673">
    <property type="entry name" value="Acetyltransf_10"/>
    <property type="match status" value="1"/>
</dbReference>
<gene>
    <name evidence="2" type="ORF">GOM49_06860</name>
</gene>
<organism evidence="2 3">
    <name type="scientific">Clostridium bovifaecis</name>
    <dbReference type="NCBI Taxonomy" id="2184719"/>
    <lineage>
        <taxon>Bacteria</taxon>
        <taxon>Bacillati</taxon>
        <taxon>Bacillota</taxon>
        <taxon>Clostridia</taxon>
        <taxon>Eubacteriales</taxon>
        <taxon>Clostridiaceae</taxon>
        <taxon>Clostridium</taxon>
    </lineage>
</organism>
<dbReference type="InterPro" id="IPR016181">
    <property type="entry name" value="Acyl_CoA_acyltransferase"/>
</dbReference>
<dbReference type="Gene3D" id="3.40.630.30">
    <property type="match status" value="1"/>
</dbReference>
<dbReference type="EMBL" id="CP046522">
    <property type="protein sequence ID" value="QGU94854.1"/>
    <property type="molecule type" value="Genomic_DNA"/>
</dbReference>
<protein>
    <submittedName>
        <fullName evidence="2">GNAT family N-acetyltransferase</fullName>
    </submittedName>
</protein>
<evidence type="ECO:0000259" key="1">
    <source>
        <dbReference type="PROSITE" id="PS51186"/>
    </source>
</evidence>
<dbReference type="GO" id="GO:0016747">
    <property type="term" value="F:acyltransferase activity, transferring groups other than amino-acyl groups"/>
    <property type="evidence" value="ECO:0007669"/>
    <property type="project" value="InterPro"/>
</dbReference>